<organism evidence="5 6">
    <name type="scientific">Niveibacterium microcysteis</name>
    <dbReference type="NCBI Taxonomy" id="2811415"/>
    <lineage>
        <taxon>Bacteria</taxon>
        <taxon>Pseudomonadati</taxon>
        <taxon>Pseudomonadota</taxon>
        <taxon>Betaproteobacteria</taxon>
        <taxon>Rhodocyclales</taxon>
        <taxon>Rhodocyclaceae</taxon>
        <taxon>Niveibacterium</taxon>
    </lineage>
</organism>
<keyword evidence="4" id="KW-0143">Chaperone</keyword>
<keyword evidence="5" id="KW-0282">Flagellum</keyword>
<sequence>MQIDSPKFGRIEVADDKLITFPAGLPGFEECRRFALLHPDAAQPRVFYLQSVEQPDVAFSIASPDQFGLHYEFSLSDAELAAIGLQRAEDAAVMVILRRDDPDNAASPLRAILTAPLVINLGSQMGLQKTIANIGCDITLRSAD</sequence>
<evidence type="ECO:0000313" key="6">
    <source>
        <dbReference type="Proteomes" id="UP000663570"/>
    </source>
</evidence>
<dbReference type="PANTHER" id="PTHR39190">
    <property type="entry name" value="FLAGELLAR ASSEMBLY FACTOR FLIW"/>
    <property type="match status" value="1"/>
</dbReference>
<dbReference type="InterPro" id="IPR024046">
    <property type="entry name" value="Flagellar_assmbl_FliW_dom_sf"/>
</dbReference>
<keyword evidence="6" id="KW-1185">Reference proteome</keyword>
<evidence type="ECO:0000313" key="5">
    <source>
        <dbReference type="EMBL" id="QSI76133.1"/>
    </source>
</evidence>
<name>A0ABX7M2Z4_9RHOO</name>
<dbReference type="Gene3D" id="2.30.290.10">
    <property type="entry name" value="BH3618-like"/>
    <property type="match status" value="1"/>
</dbReference>
<accession>A0ABX7M2Z4</accession>
<dbReference type="SUPFAM" id="SSF141457">
    <property type="entry name" value="BH3618-like"/>
    <property type="match status" value="1"/>
</dbReference>
<keyword evidence="5" id="KW-0966">Cell projection</keyword>
<dbReference type="Pfam" id="PF02623">
    <property type="entry name" value="FliW"/>
    <property type="match status" value="1"/>
</dbReference>
<keyword evidence="3 4" id="KW-0810">Translation regulation</keyword>
<dbReference type="Proteomes" id="UP000663570">
    <property type="component" value="Chromosome"/>
</dbReference>
<comment type="function">
    <text evidence="4">Acts as an anti-CsrA protein, binds CsrA and prevents it from repressing translation of its target genes, one of which is flagellin. Binds to flagellin and participates in the assembly of the flagellum.</text>
</comment>
<gene>
    <name evidence="4 5" type="primary">fliW</name>
    <name evidence="5" type="ORF">JY500_16890</name>
</gene>
<reference evidence="5 6" key="1">
    <citation type="submission" date="2021-02" db="EMBL/GenBank/DDBJ databases">
        <title>Niveibacterium changnyeongensis HC41.</title>
        <authorList>
            <person name="Kang M."/>
        </authorList>
    </citation>
    <scope>NUCLEOTIDE SEQUENCE [LARGE SCALE GENOMIC DNA]</scope>
    <source>
        <strain evidence="5 6">HC41</strain>
    </source>
</reference>
<dbReference type="RefSeq" id="WP_172196802.1">
    <property type="nucleotide sequence ID" value="NZ_CP071060.1"/>
</dbReference>
<proteinExistence type="inferred from homology"/>
<dbReference type="NCBIfam" id="NF009792">
    <property type="entry name" value="PRK13284.1"/>
    <property type="match status" value="1"/>
</dbReference>
<dbReference type="EMBL" id="CP071060">
    <property type="protein sequence ID" value="QSI76133.1"/>
    <property type="molecule type" value="Genomic_DNA"/>
</dbReference>
<comment type="subunit">
    <text evidence="4">Interacts with translational regulator CsrA and flagellin(s).</text>
</comment>
<keyword evidence="2 4" id="KW-1005">Bacterial flagellum biogenesis</keyword>
<dbReference type="HAMAP" id="MF_01185">
    <property type="entry name" value="FliW"/>
    <property type="match status" value="1"/>
</dbReference>
<comment type="subcellular location">
    <subcellularLocation>
        <location evidence="4">Cytoplasm</location>
    </subcellularLocation>
</comment>
<keyword evidence="1 4" id="KW-0963">Cytoplasm</keyword>
<evidence type="ECO:0000256" key="3">
    <source>
        <dbReference type="ARBA" id="ARBA00022845"/>
    </source>
</evidence>
<dbReference type="InterPro" id="IPR003775">
    <property type="entry name" value="Flagellar_assembly_factor_FliW"/>
</dbReference>
<evidence type="ECO:0000256" key="4">
    <source>
        <dbReference type="HAMAP-Rule" id="MF_01185"/>
    </source>
</evidence>
<keyword evidence="5" id="KW-0969">Cilium</keyword>
<comment type="similarity">
    <text evidence="4">Belongs to the FliW family.</text>
</comment>
<dbReference type="PANTHER" id="PTHR39190:SF1">
    <property type="entry name" value="FLAGELLAR ASSEMBLY FACTOR FLIW"/>
    <property type="match status" value="1"/>
</dbReference>
<evidence type="ECO:0000256" key="2">
    <source>
        <dbReference type="ARBA" id="ARBA00022795"/>
    </source>
</evidence>
<evidence type="ECO:0000256" key="1">
    <source>
        <dbReference type="ARBA" id="ARBA00022490"/>
    </source>
</evidence>
<protein>
    <recommendedName>
        <fullName evidence="4">Flagellar assembly factor FliW</fullName>
    </recommendedName>
</protein>